<gene>
    <name evidence="2" type="ORF">PoB_002431200</name>
</gene>
<dbReference type="EMBL" id="BLXT01002813">
    <property type="protein sequence ID" value="GFN97806.1"/>
    <property type="molecule type" value="Genomic_DNA"/>
</dbReference>
<reference evidence="2 3" key="1">
    <citation type="journal article" date="2021" name="Elife">
        <title>Chloroplast acquisition without the gene transfer in kleptoplastic sea slugs, Plakobranchus ocellatus.</title>
        <authorList>
            <person name="Maeda T."/>
            <person name="Takahashi S."/>
            <person name="Yoshida T."/>
            <person name="Shimamura S."/>
            <person name="Takaki Y."/>
            <person name="Nagai Y."/>
            <person name="Toyoda A."/>
            <person name="Suzuki Y."/>
            <person name="Arimoto A."/>
            <person name="Ishii H."/>
            <person name="Satoh N."/>
            <person name="Nishiyama T."/>
            <person name="Hasebe M."/>
            <person name="Maruyama T."/>
            <person name="Minagawa J."/>
            <person name="Obokata J."/>
            <person name="Shigenobu S."/>
        </authorList>
    </citation>
    <scope>NUCLEOTIDE SEQUENCE [LARGE SCALE GENOMIC DNA]</scope>
</reference>
<dbReference type="Proteomes" id="UP000735302">
    <property type="component" value="Unassembled WGS sequence"/>
</dbReference>
<comment type="caution">
    <text evidence="2">The sequence shown here is derived from an EMBL/GenBank/DDBJ whole genome shotgun (WGS) entry which is preliminary data.</text>
</comment>
<keyword evidence="1" id="KW-0732">Signal</keyword>
<organism evidence="2 3">
    <name type="scientific">Plakobranchus ocellatus</name>
    <dbReference type="NCBI Taxonomy" id="259542"/>
    <lineage>
        <taxon>Eukaryota</taxon>
        <taxon>Metazoa</taxon>
        <taxon>Spiralia</taxon>
        <taxon>Lophotrochozoa</taxon>
        <taxon>Mollusca</taxon>
        <taxon>Gastropoda</taxon>
        <taxon>Heterobranchia</taxon>
        <taxon>Euthyneura</taxon>
        <taxon>Panpulmonata</taxon>
        <taxon>Sacoglossa</taxon>
        <taxon>Placobranchoidea</taxon>
        <taxon>Plakobranchidae</taxon>
        <taxon>Plakobranchus</taxon>
    </lineage>
</organism>
<evidence type="ECO:0000313" key="3">
    <source>
        <dbReference type="Proteomes" id="UP000735302"/>
    </source>
</evidence>
<dbReference type="AlphaFoldDB" id="A0AAV3ZTC0"/>
<feature type="signal peptide" evidence="1">
    <location>
        <begin position="1"/>
        <end position="29"/>
    </location>
</feature>
<keyword evidence="3" id="KW-1185">Reference proteome</keyword>
<proteinExistence type="predicted"/>
<feature type="chain" id="PRO_5043495276" evidence="1">
    <location>
        <begin position="30"/>
        <end position="119"/>
    </location>
</feature>
<evidence type="ECO:0000313" key="2">
    <source>
        <dbReference type="EMBL" id="GFN97806.1"/>
    </source>
</evidence>
<protein>
    <submittedName>
        <fullName evidence="2">Uncharacterized protein</fullName>
    </submittedName>
</protein>
<dbReference type="SUPFAM" id="SSF57603">
    <property type="entry name" value="FnI-like domain"/>
    <property type="match status" value="1"/>
</dbReference>
<evidence type="ECO:0000256" key="1">
    <source>
        <dbReference type="SAM" id="SignalP"/>
    </source>
</evidence>
<sequence length="119" mass="13875">MAFCWSSRVFISITATCAVFHLAIYNVDSCLIMIEGPRNCTFRGNTYTHGQRFIYNKAPCSEYKCLYGRVFDIKLQCEHNKVCYGVRTQLRISTSNRIVCVVNKKLMEPYWRRFGHLDG</sequence>
<name>A0AAV3ZTC0_9GAST</name>
<accession>A0AAV3ZTC0</accession>
<dbReference type="Gene3D" id="2.10.70.10">
    <property type="entry name" value="Complement Module, domain 1"/>
    <property type="match status" value="1"/>
</dbReference>